<dbReference type="RefSeq" id="XP_044562640.1">
    <property type="nucleotide sequence ID" value="XM_044706532.1"/>
</dbReference>
<dbReference type="VEuPathDB" id="AmoebaDB:NF0039450"/>
<reference evidence="2 3" key="1">
    <citation type="journal article" date="2019" name="Sci. Rep.">
        <title>Nanopore sequencing improves the draft genome of the human pathogenic amoeba Naegleria fowleri.</title>
        <authorList>
            <person name="Liechti N."/>
            <person name="Schurch N."/>
            <person name="Bruggmann R."/>
            <person name="Wittwer M."/>
        </authorList>
    </citation>
    <scope>NUCLEOTIDE SEQUENCE [LARGE SCALE GENOMIC DNA]</scope>
    <source>
        <strain evidence="2 3">ATCC 30894</strain>
    </source>
</reference>
<dbReference type="Proteomes" id="UP000444721">
    <property type="component" value="Unassembled WGS sequence"/>
</dbReference>
<evidence type="ECO:0000256" key="1">
    <source>
        <dbReference type="SAM" id="MobiDB-lite"/>
    </source>
</evidence>
<accession>A0A6A5BLN0</accession>
<name>A0A6A5BLN0_NAEFO</name>
<evidence type="ECO:0000313" key="3">
    <source>
        <dbReference type="Proteomes" id="UP000444721"/>
    </source>
</evidence>
<evidence type="ECO:0000313" key="2">
    <source>
        <dbReference type="EMBL" id="KAF0977927.1"/>
    </source>
</evidence>
<sequence>MSSVISRGKKFSPRPEKKGRNLQQIEEQFRMLDEKEKRINEYYDERKLNVGRPSEDEELSFILTTSANVNLHTSNFWDVIKEKQETTSNKYHGMKSKEKIMKKSRKLIEVPDTLVHYRSPLHIHQVEKKKAFLKTSTPPNETKPVSNVNLSDHLQDESINSEGISLMDRTALEEVDRSQESSTIPSPVFKVTSPSSDLNHKLGEVFSFEIRVHQLAEHSNTLFEVKIYDEHMPIERVTLMKDLRINRDAFIIFTEPNMIKFNALTLPWVESPEDLINQTLVVEVQGTYPSRTRVAKSSIKFSHKSQPTHHEKPKIQIPPLRDVSFSRSRSPSPTQREKSNRSLLDVALPYSVSPARTNEEELKRSLSCQAIQPPPSNTTPPVEEEEDAVQRKLERMNSIEGPLSPSSQRYRELQFMRENMKLNLKLHQKLLS</sequence>
<feature type="region of interest" description="Disordered" evidence="1">
    <location>
        <begin position="1"/>
        <end position="24"/>
    </location>
</feature>
<dbReference type="EMBL" id="VFQX01000033">
    <property type="protein sequence ID" value="KAF0977927.1"/>
    <property type="molecule type" value="Genomic_DNA"/>
</dbReference>
<dbReference type="VEuPathDB" id="AmoebaDB:NfTy_059950"/>
<feature type="region of interest" description="Disordered" evidence="1">
    <location>
        <begin position="295"/>
        <end position="343"/>
    </location>
</feature>
<dbReference type="GeneID" id="68110467"/>
<proteinExistence type="predicted"/>
<keyword evidence="3" id="KW-1185">Reference proteome</keyword>
<protein>
    <submittedName>
        <fullName evidence="2">Uncharacterized protein</fullName>
    </submittedName>
</protein>
<feature type="region of interest" description="Disordered" evidence="1">
    <location>
        <begin position="365"/>
        <end position="384"/>
    </location>
</feature>
<dbReference type="AlphaFoldDB" id="A0A6A5BLN0"/>
<gene>
    <name evidence="2" type="ORF">FDP41_003249</name>
</gene>
<feature type="compositionally biased region" description="Polar residues" evidence="1">
    <location>
        <begin position="325"/>
        <end position="334"/>
    </location>
</feature>
<organism evidence="2 3">
    <name type="scientific">Naegleria fowleri</name>
    <name type="common">Brain eating amoeba</name>
    <dbReference type="NCBI Taxonomy" id="5763"/>
    <lineage>
        <taxon>Eukaryota</taxon>
        <taxon>Discoba</taxon>
        <taxon>Heterolobosea</taxon>
        <taxon>Tetramitia</taxon>
        <taxon>Eutetramitia</taxon>
        <taxon>Vahlkampfiidae</taxon>
        <taxon>Naegleria</taxon>
    </lineage>
</organism>
<dbReference type="OrthoDB" id="10258500at2759"/>
<comment type="caution">
    <text evidence="2">The sequence shown here is derived from an EMBL/GenBank/DDBJ whole genome shotgun (WGS) entry which is preliminary data.</text>
</comment>
<dbReference type="VEuPathDB" id="AmoebaDB:FDP41_003249"/>
<dbReference type="OMA" id="IDNTFIM"/>